<dbReference type="GO" id="GO:0016020">
    <property type="term" value="C:membrane"/>
    <property type="evidence" value="ECO:0007669"/>
    <property type="project" value="UniProtKB-SubCell"/>
</dbReference>
<dbReference type="InterPro" id="IPR015943">
    <property type="entry name" value="WD40/YVTN_repeat-like_dom_sf"/>
</dbReference>
<accession>F4Q366</accession>
<feature type="domain" description="DEX1 C-terminal" evidence="7">
    <location>
        <begin position="769"/>
        <end position="863"/>
    </location>
</feature>
<evidence type="ECO:0000256" key="1">
    <source>
        <dbReference type="ARBA" id="ARBA00004167"/>
    </source>
</evidence>
<keyword evidence="2 6" id="KW-0812">Transmembrane</keyword>
<evidence type="ECO:0000256" key="6">
    <source>
        <dbReference type="SAM" id="Phobius"/>
    </source>
</evidence>
<evidence type="ECO:0000256" key="2">
    <source>
        <dbReference type="ARBA" id="ARBA00022692"/>
    </source>
</evidence>
<evidence type="ECO:0000259" key="7">
    <source>
        <dbReference type="Pfam" id="PF23722"/>
    </source>
</evidence>
<dbReference type="GeneID" id="14869403"/>
<dbReference type="AlphaFoldDB" id="F4Q366"/>
<dbReference type="STRING" id="1054147.F4Q366"/>
<comment type="subcellular location">
    <subcellularLocation>
        <location evidence="1">Membrane</location>
        <topology evidence="1">Single-pass membrane protein</topology>
    </subcellularLocation>
</comment>
<keyword evidence="5 6" id="KW-0472">Membrane</keyword>
<gene>
    <name evidence="8" type="ORF">DFA_07766</name>
</gene>
<dbReference type="SUPFAM" id="SSF69318">
    <property type="entry name" value="Integrin alpha N-terminal domain"/>
    <property type="match status" value="2"/>
</dbReference>
<evidence type="ECO:0000256" key="3">
    <source>
        <dbReference type="ARBA" id="ARBA00022729"/>
    </source>
</evidence>
<sequence length="907" mass="102505">MVAQYLFTTDNYSNQFVYRVEDLISSIALHGYLEPLQSILSKQNDPNLVVKVNGFHHFFMFSFLYHYYYVDQQLPIEKEVKTLFQRSSRYLSNIDLLYRMGLRPDKRALISSYTKGRFSVAYYQTEKWDSDGDSETFFVDSYIDCPTMMAYLHKKKGIDFSRFLVFAAMNGQLTILKYYYEQPLLSAYYIYSCSDDDQRKDGGIVVIDNKYRDNHPIVLEDVLFGKDISVGVNSKFECKEQSIDLQWSLDTHSSISSTPLIADLFGDGKKYIVLVNSNSYVEVLSGRTGEMAIGWPFISPDSTFASSPLLFDIDGDGKNEVVVSTREGEILFIGRDGFPLLNNTLKIPPLKVLKDWYEGISGKHVDSAFSLHDLDNIKNSNKKEDDDIFDESKYKLNINLLQDKEDLLYSKQYDDYIRMNKRYSNKSMDHVWVDGHILSTPVITDIDLDGHYELIVSVSYYFDHEYYSDPIHRSKIDRDVQLDKYVAGGIVCFDLDKLQIKWQTHFDLTVDFKAFSGYVYNTPTVIDVNGDSMLETVIGTSIGYVYVLDVRGKPITSLTLPLDSIYSQVVVEDLNKDGNVEIIVADSNGNLVCFSNTGDELWENRFAGMTESHVSIGDINGDGILDVVLGSMSGAIYAWSGDSGKELVDFPIKTKSLVLSPLLLVDLSLDIDLNGRNGLSIITHTSDGVLFSIDGKQSCANKLDIGDSSVSMVLADDLLGDGKINLLVTTYYGNIYIFTTNSPYHPLKAQQSFNKGLNVFTSGSQGVVIVKQPGQPETMDILGSEFSIDVMIVDTQFNESIGNSYKLSVYFANRLISVSNYHTPGLKQLTMPTPGRAYPNLLRVELTNKFGQGYQDTVSYSFNLYFARTIKWVIIIPFVLSSILIYLNTKNNNIQSTDNNNNNSRIY</sequence>
<keyword evidence="9" id="KW-1185">Reference proteome</keyword>
<evidence type="ECO:0000313" key="8">
    <source>
        <dbReference type="EMBL" id="EGG16788.1"/>
    </source>
</evidence>
<dbReference type="InterPro" id="IPR028994">
    <property type="entry name" value="Integrin_alpha_N"/>
</dbReference>
<dbReference type="PANTHER" id="PTHR21419:SF23">
    <property type="entry name" value="PROTEIN DEFECTIVE IN EXINE FORMATION 1"/>
    <property type="match status" value="1"/>
</dbReference>
<protein>
    <recommendedName>
        <fullName evidence="7">DEX1 C-terminal domain-containing protein</fullName>
    </recommendedName>
</protein>
<evidence type="ECO:0000256" key="5">
    <source>
        <dbReference type="ARBA" id="ARBA00023136"/>
    </source>
</evidence>
<evidence type="ECO:0000313" key="9">
    <source>
        <dbReference type="Proteomes" id="UP000007797"/>
    </source>
</evidence>
<dbReference type="EMBL" id="GL883021">
    <property type="protein sequence ID" value="EGG16788.1"/>
    <property type="molecule type" value="Genomic_DNA"/>
</dbReference>
<dbReference type="InterPro" id="IPR013517">
    <property type="entry name" value="FG-GAP"/>
</dbReference>
<dbReference type="OMA" id="TMWGDED"/>
<dbReference type="OrthoDB" id="200924at2759"/>
<dbReference type="Pfam" id="PF13517">
    <property type="entry name" value="FG-GAP_3"/>
    <property type="match status" value="2"/>
</dbReference>
<evidence type="ECO:0000256" key="4">
    <source>
        <dbReference type="ARBA" id="ARBA00022989"/>
    </source>
</evidence>
<dbReference type="InterPro" id="IPR056376">
    <property type="entry name" value="DEX1_C"/>
</dbReference>
<dbReference type="Proteomes" id="UP000007797">
    <property type="component" value="Unassembled WGS sequence"/>
</dbReference>
<dbReference type="InterPro" id="IPR045232">
    <property type="entry name" value="FAM234"/>
</dbReference>
<reference evidence="9" key="1">
    <citation type="journal article" date="2011" name="Genome Res.">
        <title>Phylogeny-wide analysis of social amoeba genomes highlights ancient origins for complex intercellular communication.</title>
        <authorList>
            <person name="Heidel A.J."/>
            <person name="Lawal H.M."/>
            <person name="Felder M."/>
            <person name="Schilde C."/>
            <person name="Helps N.R."/>
            <person name="Tunggal B."/>
            <person name="Rivero F."/>
            <person name="John U."/>
            <person name="Schleicher M."/>
            <person name="Eichinger L."/>
            <person name="Platzer M."/>
            <person name="Noegel A.A."/>
            <person name="Schaap P."/>
            <person name="Gloeckner G."/>
        </authorList>
    </citation>
    <scope>NUCLEOTIDE SEQUENCE [LARGE SCALE GENOMIC DNA]</scope>
    <source>
        <strain evidence="9">SH3</strain>
    </source>
</reference>
<keyword evidence="4 6" id="KW-1133">Transmembrane helix</keyword>
<dbReference type="PANTHER" id="PTHR21419">
    <property type="match status" value="1"/>
</dbReference>
<dbReference type="Gene3D" id="2.130.10.10">
    <property type="entry name" value="YVTN repeat-like/Quinoprotein amine dehydrogenase"/>
    <property type="match status" value="1"/>
</dbReference>
<dbReference type="Pfam" id="PF23722">
    <property type="entry name" value="Beta-sand_DEX1"/>
    <property type="match status" value="1"/>
</dbReference>
<proteinExistence type="predicted"/>
<dbReference type="KEGG" id="dfa:DFA_07766"/>
<feature type="transmembrane region" description="Helical" evidence="6">
    <location>
        <begin position="869"/>
        <end position="887"/>
    </location>
</feature>
<keyword evidence="3" id="KW-0732">Signal</keyword>
<organism evidence="8 9">
    <name type="scientific">Cavenderia fasciculata</name>
    <name type="common">Slime mold</name>
    <name type="synonym">Dictyostelium fasciculatum</name>
    <dbReference type="NCBI Taxonomy" id="261658"/>
    <lineage>
        <taxon>Eukaryota</taxon>
        <taxon>Amoebozoa</taxon>
        <taxon>Evosea</taxon>
        <taxon>Eumycetozoa</taxon>
        <taxon>Dictyostelia</taxon>
        <taxon>Acytosteliales</taxon>
        <taxon>Cavenderiaceae</taxon>
        <taxon>Cavenderia</taxon>
    </lineage>
</organism>
<name>F4Q366_CACFS</name>
<dbReference type="RefSeq" id="XP_004355262.1">
    <property type="nucleotide sequence ID" value="XM_004355210.1"/>
</dbReference>